<dbReference type="InterPro" id="IPR012341">
    <property type="entry name" value="6hp_glycosidase-like_sf"/>
</dbReference>
<dbReference type="Gene3D" id="1.50.10.10">
    <property type="match status" value="1"/>
</dbReference>
<name>A0AA49GN74_9BACT</name>
<protein>
    <submittedName>
        <fullName evidence="1">Uncharacterized protein</fullName>
    </submittedName>
</protein>
<dbReference type="InterPro" id="IPR008928">
    <property type="entry name" value="6-hairpin_glycosidase_sf"/>
</dbReference>
<reference evidence="1" key="1">
    <citation type="journal article" date="2023" name="Comput. Struct. Biotechnol. J.">
        <title>Discovery of a novel marine Bacteroidetes with a rich repertoire of carbohydrate-active enzymes.</title>
        <authorList>
            <person name="Chen B."/>
            <person name="Liu G."/>
            <person name="Chen Q."/>
            <person name="Wang H."/>
            <person name="Liu L."/>
            <person name="Tang K."/>
        </authorList>
    </citation>
    <scope>NUCLEOTIDE SEQUENCE</scope>
    <source>
        <strain evidence="1">TK19036</strain>
    </source>
</reference>
<reference evidence="1" key="2">
    <citation type="journal article" date="2024" name="Antonie Van Leeuwenhoek">
        <title>Roseihalotalea indica gen. nov., sp. nov., a halophilic Bacteroidetes from mesopelagic Southwest Indian Ocean with higher carbohydrate metabolic potential.</title>
        <authorList>
            <person name="Chen B."/>
            <person name="Zhang M."/>
            <person name="Lin D."/>
            <person name="Ye J."/>
            <person name="Tang K."/>
        </authorList>
    </citation>
    <scope>NUCLEOTIDE SEQUENCE</scope>
    <source>
        <strain evidence="1">TK19036</strain>
    </source>
</reference>
<proteinExistence type="predicted"/>
<organism evidence="1">
    <name type="scientific">Roseihalotalea indica</name>
    <dbReference type="NCBI Taxonomy" id="2867963"/>
    <lineage>
        <taxon>Bacteria</taxon>
        <taxon>Pseudomonadati</taxon>
        <taxon>Bacteroidota</taxon>
        <taxon>Cytophagia</taxon>
        <taxon>Cytophagales</taxon>
        <taxon>Catalimonadaceae</taxon>
        <taxon>Roseihalotalea</taxon>
    </lineage>
</organism>
<accession>A0AA49GN74</accession>
<dbReference type="SUPFAM" id="SSF48208">
    <property type="entry name" value="Six-hairpin glycosidases"/>
    <property type="match status" value="1"/>
</dbReference>
<dbReference type="GO" id="GO:0005975">
    <property type="term" value="P:carbohydrate metabolic process"/>
    <property type="evidence" value="ECO:0007669"/>
    <property type="project" value="InterPro"/>
</dbReference>
<dbReference type="AlphaFoldDB" id="A0AA49GN74"/>
<evidence type="ECO:0000313" key="1">
    <source>
        <dbReference type="EMBL" id="WKN35685.1"/>
    </source>
</evidence>
<sequence>MYSQPSQAQKAAQLRVKETEKKIHLTLSLPKSLSQVKWVVQSGRNQVITKLSDRSSHAPADYTYPPEVAGREIWFPVIDIALDNTFAAVATFEQVQAEDSVCINGNFWDDCRALQPQMRYETHLEHWENQLFVTSETAVLKEFSLEKISTVEPGSKTLTLEVASLADDWYGTIQAWGLSSAGQWELLDEQKLAKDKATASSATPISQLTRQTVTENLSTTVSYLLGSQNKNPLSPTYGGLYLFYDMDADTYRRSDWMWSYGPSIKVLVEAACVPELSTEYGYENLIESARLVSEASLRFQVTDAAHPAYGLVLCRYDPRTDSPQGMEGYFSPADSYFMAGWGWMPYYKATGDTRFLEASVIMTKGIGRILTYDYLIEQDYLLKAGKWKNWTMDESGFGMKGAEEVYAATQNIRHQVIGKQYIDGLLKHLEREDGLWDRTWHRNEADRADNGWPVGGERGTPVLIETKYSTRGLGWAMIGLLSSHGLLPEGEVYLQKAIRLSDHLLNTQADDGHWDFLFQGNEYESEVSAKGTALWTLLFYQLYQYTHEDRHLEAARKGLTWCINQRYLGNESEAFGGIPEINRESGVVYRRWNELVCSYTLGWFGLALLEELKVQDSAE</sequence>
<dbReference type="EMBL" id="CP120682">
    <property type="protein sequence ID" value="WKN35685.1"/>
    <property type="molecule type" value="Genomic_DNA"/>
</dbReference>
<gene>
    <name evidence="1" type="ORF">K4G66_25280</name>
</gene>